<dbReference type="AlphaFoldDB" id="A0A7K3UJV0"/>
<gene>
    <name evidence="4" type="ORF">GR197_21410</name>
</gene>
<reference evidence="4 5" key="1">
    <citation type="submission" date="2019-12" db="EMBL/GenBank/DDBJ databases">
        <title>Rhizobium genotypes associated with high levels of biological nitrogen fixation by grain legumes in a temperate-maritime cropping system.</title>
        <authorList>
            <person name="Maluk M."/>
            <person name="Francesc Ferrando Molina F."/>
            <person name="Lopez Del Egido L."/>
            <person name="Lafos M."/>
            <person name="Langarica-Fuentes A."/>
            <person name="Gebre Yohannes G."/>
            <person name="Young M.W."/>
            <person name="Martin P."/>
            <person name="Gantlett R."/>
            <person name="Kenicer G."/>
            <person name="Hawes C."/>
            <person name="Begg G.S."/>
            <person name="Quilliam R.S."/>
            <person name="Squire G.R."/>
            <person name="Poole P.S."/>
            <person name="Young P.W."/>
            <person name="Iannetta P.M."/>
            <person name="James E.K."/>
        </authorList>
    </citation>
    <scope>NUCLEOTIDE SEQUENCE [LARGE SCALE GENOMIC DNA]</scope>
    <source>
        <strain evidence="4 5">JHI366</strain>
    </source>
</reference>
<dbReference type="EMBL" id="WUFT01000014">
    <property type="protein sequence ID" value="NEJ73068.1"/>
    <property type="molecule type" value="Genomic_DNA"/>
</dbReference>
<dbReference type="InterPro" id="IPR009057">
    <property type="entry name" value="Homeodomain-like_sf"/>
</dbReference>
<organism evidence="4 5">
    <name type="scientific">Rhizobium phaseoli</name>
    <dbReference type="NCBI Taxonomy" id="396"/>
    <lineage>
        <taxon>Bacteria</taxon>
        <taxon>Pseudomonadati</taxon>
        <taxon>Pseudomonadota</taxon>
        <taxon>Alphaproteobacteria</taxon>
        <taxon>Hyphomicrobiales</taxon>
        <taxon>Rhizobiaceae</taxon>
        <taxon>Rhizobium/Agrobacterium group</taxon>
        <taxon>Rhizobium</taxon>
    </lineage>
</organism>
<proteinExistence type="predicted"/>
<dbReference type="PROSITE" id="PS50977">
    <property type="entry name" value="HTH_TETR_2"/>
    <property type="match status" value="1"/>
</dbReference>
<evidence type="ECO:0000256" key="1">
    <source>
        <dbReference type="ARBA" id="ARBA00023125"/>
    </source>
</evidence>
<keyword evidence="1 2" id="KW-0238">DNA-binding</keyword>
<sequence length="244" mass="26158">MLVATDEHGLALHKLAHYLIYGTYVCYPTYVAYVKSIYAAYVNSRGAMAKTRGETMQENRAKLIAAARKAFAEKGYSTASMDELTADAGLTRGALYHNFGDKRGLLAAVVDQIDMEMAARAKELGALAGNDWQGLLAEGAAYIEMALNPEVQRIVLLDGPAVLGDPSQWPSQNTCLQVTKSTVERLIAQGILKPLDAEATARLLSGAALNAALWIAASENPQNVLPKAVEAFHALAAGLLLQRL</sequence>
<feature type="DNA-binding region" description="H-T-H motif" evidence="2">
    <location>
        <begin position="80"/>
        <end position="99"/>
    </location>
</feature>
<evidence type="ECO:0000256" key="2">
    <source>
        <dbReference type="PROSITE-ProRule" id="PRU00335"/>
    </source>
</evidence>
<dbReference type="Proteomes" id="UP000471753">
    <property type="component" value="Unassembled WGS sequence"/>
</dbReference>
<name>A0A7K3UJV0_9HYPH</name>
<dbReference type="InterPro" id="IPR001647">
    <property type="entry name" value="HTH_TetR"/>
</dbReference>
<dbReference type="Pfam" id="PF00440">
    <property type="entry name" value="TetR_N"/>
    <property type="match status" value="1"/>
</dbReference>
<dbReference type="PANTHER" id="PTHR30055">
    <property type="entry name" value="HTH-TYPE TRANSCRIPTIONAL REGULATOR RUTR"/>
    <property type="match status" value="1"/>
</dbReference>
<dbReference type="InterPro" id="IPR050109">
    <property type="entry name" value="HTH-type_TetR-like_transc_reg"/>
</dbReference>
<accession>A0A7K3UJV0</accession>
<dbReference type="GO" id="GO:0000976">
    <property type="term" value="F:transcription cis-regulatory region binding"/>
    <property type="evidence" value="ECO:0007669"/>
    <property type="project" value="TreeGrafter"/>
</dbReference>
<dbReference type="PANTHER" id="PTHR30055:SF223">
    <property type="entry name" value="HTH-TYPE TRANSCRIPTIONAL REGULATOR UIDR"/>
    <property type="match status" value="1"/>
</dbReference>
<protein>
    <submittedName>
        <fullName evidence="4">TetR family transcriptional regulator</fullName>
    </submittedName>
</protein>
<dbReference type="Pfam" id="PF21351">
    <property type="entry name" value="TetR_C_41"/>
    <property type="match status" value="1"/>
</dbReference>
<evidence type="ECO:0000313" key="5">
    <source>
        <dbReference type="Proteomes" id="UP000471753"/>
    </source>
</evidence>
<dbReference type="PRINTS" id="PR00455">
    <property type="entry name" value="HTHTETR"/>
</dbReference>
<dbReference type="Gene3D" id="1.10.357.10">
    <property type="entry name" value="Tetracycline Repressor, domain 2"/>
    <property type="match status" value="1"/>
</dbReference>
<feature type="domain" description="HTH tetR-type" evidence="3">
    <location>
        <begin position="57"/>
        <end position="117"/>
    </location>
</feature>
<evidence type="ECO:0000313" key="4">
    <source>
        <dbReference type="EMBL" id="NEJ73068.1"/>
    </source>
</evidence>
<dbReference type="GO" id="GO:0003700">
    <property type="term" value="F:DNA-binding transcription factor activity"/>
    <property type="evidence" value="ECO:0007669"/>
    <property type="project" value="TreeGrafter"/>
</dbReference>
<dbReference type="SUPFAM" id="SSF46689">
    <property type="entry name" value="Homeodomain-like"/>
    <property type="match status" value="1"/>
</dbReference>
<dbReference type="InterPro" id="IPR049484">
    <property type="entry name" value="Rv0078-like_C"/>
</dbReference>
<evidence type="ECO:0000259" key="3">
    <source>
        <dbReference type="PROSITE" id="PS50977"/>
    </source>
</evidence>
<comment type="caution">
    <text evidence="4">The sequence shown here is derived from an EMBL/GenBank/DDBJ whole genome shotgun (WGS) entry which is preliminary data.</text>
</comment>